<reference evidence="4" key="1">
    <citation type="submission" date="2015-07" db="EMBL/GenBank/DDBJ databases">
        <title>Whole genome sequence of an Ensifer adhaerens strain isolated from a cave pool in the Wind Cave National Park.</title>
        <authorList>
            <person name="Eng W.W.H."/>
            <person name="Gan H.M."/>
            <person name="Barton H.A."/>
            <person name="Savka M.A."/>
        </authorList>
    </citation>
    <scope>NUCLEOTIDE SEQUENCE [LARGE SCALE GENOMIC DNA]</scope>
    <source>
        <strain evidence="4">SD006</strain>
    </source>
</reference>
<dbReference type="InterPro" id="IPR019595">
    <property type="entry name" value="DUF2470"/>
</dbReference>
<evidence type="ECO:0000259" key="1">
    <source>
        <dbReference type="Pfam" id="PF10615"/>
    </source>
</evidence>
<evidence type="ECO:0000313" key="3">
    <source>
        <dbReference type="EMBL" id="KOF21233.1"/>
    </source>
</evidence>
<dbReference type="SUPFAM" id="SSF50475">
    <property type="entry name" value="FMN-binding split barrel"/>
    <property type="match status" value="1"/>
</dbReference>
<name>A0A0L8C363_ENSAD</name>
<sequence>MSDKPNVLRETDDEARTLAHTLLRGARSGSLAAIEPESDGFPFVSRVLVGMDVDGVPVILISKLSTHTKALLADTRASLLTGEPGKGDPLAHPRLTVQCEAEAVSHDSEAHARIRERFVRRHPKSKLYVDFPDFGFFRLNPLRASLNGGFGRAYVLTAQDLVIESPATASLAAMEAGAIEHMNADHADAVRFYAEKLCNAAAGDWKVVGIDAAGLDLAQGDQLKRLEFPAPMRDSSELRPLLRELYG</sequence>
<feature type="domain" description="CREG-like beta-barrel" evidence="2">
    <location>
        <begin position="13"/>
        <end position="159"/>
    </location>
</feature>
<dbReference type="InterPro" id="IPR012349">
    <property type="entry name" value="Split_barrel_FMN-bd"/>
</dbReference>
<dbReference type="PANTHER" id="PTHR13343:SF17">
    <property type="entry name" value="CELLULAR REPRESSOR OF E1A-STIMULATED GENES, ISOFORM A"/>
    <property type="match status" value="1"/>
</dbReference>
<dbReference type="AlphaFoldDB" id="A0A0L8C363"/>
<dbReference type="InterPro" id="IPR037119">
    <property type="entry name" value="Haem_oxidase_HugZ-like_sf"/>
</dbReference>
<evidence type="ECO:0000313" key="4">
    <source>
        <dbReference type="Proteomes" id="UP000037425"/>
    </source>
</evidence>
<dbReference type="PATRIC" id="fig|106592.7.peg.3192"/>
<dbReference type="Pfam" id="PF13883">
    <property type="entry name" value="CREG_beta-barrel"/>
    <property type="match status" value="1"/>
</dbReference>
<proteinExistence type="predicted"/>
<dbReference type="Gene3D" id="3.20.180.10">
    <property type="entry name" value="PNP-oxidase-like"/>
    <property type="match status" value="1"/>
</dbReference>
<dbReference type="OrthoDB" id="9814594at2"/>
<dbReference type="GO" id="GO:0005737">
    <property type="term" value="C:cytoplasm"/>
    <property type="evidence" value="ECO:0007669"/>
    <property type="project" value="UniProtKB-ARBA"/>
</dbReference>
<dbReference type="Proteomes" id="UP000037425">
    <property type="component" value="Unassembled WGS sequence"/>
</dbReference>
<dbReference type="EMBL" id="LGAP01000002">
    <property type="protein sequence ID" value="KOF21233.1"/>
    <property type="molecule type" value="Genomic_DNA"/>
</dbReference>
<comment type="caution">
    <text evidence="3">The sequence shown here is derived from an EMBL/GenBank/DDBJ whole genome shotgun (WGS) entry which is preliminary data.</text>
</comment>
<accession>A0A0L8C363</accession>
<protein>
    <submittedName>
        <fullName evidence="3">Pyridoxamine 5'-phosphate oxidase</fullName>
    </submittedName>
</protein>
<dbReference type="RefSeq" id="WP_053248175.1">
    <property type="nucleotide sequence ID" value="NZ_LGAP01000002.1"/>
</dbReference>
<gene>
    <name evidence="3" type="ORF">AC244_07705</name>
</gene>
<evidence type="ECO:0000259" key="2">
    <source>
        <dbReference type="Pfam" id="PF13883"/>
    </source>
</evidence>
<organism evidence="3 4">
    <name type="scientific">Ensifer adhaerens</name>
    <name type="common">Sinorhizobium morelense</name>
    <dbReference type="NCBI Taxonomy" id="106592"/>
    <lineage>
        <taxon>Bacteria</taxon>
        <taxon>Pseudomonadati</taxon>
        <taxon>Pseudomonadota</taxon>
        <taxon>Alphaproteobacteria</taxon>
        <taxon>Hyphomicrobiales</taxon>
        <taxon>Rhizobiaceae</taxon>
        <taxon>Sinorhizobium/Ensifer group</taxon>
        <taxon>Ensifer</taxon>
    </lineage>
</organism>
<dbReference type="PANTHER" id="PTHR13343">
    <property type="entry name" value="CREG1 PROTEIN"/>
    <property type="match status" value="1"/>
</dbReference>
<dbReference type="Pfam" id="PF10615">
    <property type="entry name" value="DUF2470"/>
    <property type="match status" value="1"/>
</dbReference>
<dbReference type="Gene3D" id="2.30.110.10">
    <property type="entry name" value="Electron Transport, Fmn-binding Protein, Chain A"/>
    <property type="match status" value="1"/>
</dbReference>
<feature type="domain" description="DUF2470" evidence="1">
    <location>
        <begin position="176"/>
        <end position="244"/>
    </location>
</feature>
<dbReference type="InterPro" id="IPR055343">
    <property type="entry name" value="CREG_beta-barrel"/>
</dbReference>